<dbReference type="InterPro" id="IPR051413">
    <property type="entry name" value="K/Na_HCN_channel"/>
</dbReference>
<feature type="transmembrane region" description="Helical" evidence="1">
    <location>
        <begin position="110"/>
        <end position="131"/>
    </location>
</feature>
<dbReference type="InterPro" id="IPR000595">
    <property type="entry name" value="cNMP-bd_dom"/>
</dbReference>
<keyword evidence="1" id="KW-0472">Membrane</keyword>
<dbReference type="GO" id="GO:0003254">
    <property type="term" value="P:regulation of membrane depolarization"/>
    <property type="evidence" value="ECO:0007669"/>
    <property type="project" value="TreeGrafter"/>
</dbReference>
<accession>A0A151WIW1</accession>
<keyword evidence="1" id="KW-0812">Transmembrane</keyword>
<dbReference type="SMART" id="SM00100">
    <property type="entry name" value="cNMP"/>
    <property type="match status" value="1"/>
</dbReference>
<keyword evidence="1" id="KW-1133">Transmembrane helix</keyword>
<dbReference type="Proteomes" id="UP000075809">
    <property type="component" value="Unassembled WGS sequence"/>
</dbReference>
<dbReference type="InterPro" id="IPR018488">
    <property type="entry name" value="cNMP-bd_CS"/>
</dbReference>
<dbReference type="PROSITE" id="PS00888">
    <property type="entry name" value="CNMP_BINDING_1"/>
    <property type="match status" value="1"/>
</dbReference>
<feature type="domain" description="Cyclic nucleotide-binding" evidence="2">
    <location>
        <begin position="395"/>
        <end position="512"/>
    </location>
</feature>
<dbReference type="SUPFAM" id="SSF81324">
    <property type="entry name" value="Voltage-gated potassium channels"/>
    <property type="match status" value="1"/>
</dbReference>
<dbReference type="GO" id="GO:0098855">
    <property type="term" value="C:HCN channel complex"/>
    <property type="evidence" value="ECO:0007669"/>
    <property type="project" value="TreeGrafter"/>
</dbReference>
<reference evidence="3 4" key="1">
    <citation type="submission" date="2015-09" db="EMBL/GenBank/DDBJ databases">
        <title>Trachymyrmex zeteki WGS genome.</title>
        <authorList>
            <person name="Nygaard S."/>
            <person name="Hu H."/>
            <person name="Boomsma J."/>
            <person name="Zhang G."/>
        </authorList>
    </citation>
    <scope>NUCLEOTIDE SEQUENCE [LARGE SCALE GENOMIC DNA]</scope>
    <source>
        <strain evidence="3">Tzet28-1</strain>
        <tissue evidence="3">Whole body</tissue>
    </source>
</reference>
<dbReference type="CDD" id="cd00038">
    <property type="entry name" value="CAP_ED"/>
    <property type="match status" value="1"/>
</dbReference>
<dbReference type="InterPro" id="IPR018490">
    <property type="entry name" value="cNMP-bd_dom_sf"/>
</dbReference>
<evidence type="ECO:0000313" key="4">
    <source>
        <dbReference type="Proteomes" id="UP000075809"/>
    </source>
</evidence>
<sequence length="775" mass="88948">PCLVHICEVPPKEDSLRRMIPGTSLWSRLRRWFLGTRIASRKHSFTQFFLKSTQAIDYEISRHLNSHPNMIHPFSTFRIFWESAMTLFIIAALMVTPVFLAFYFDEPEKWYLFNLAIDSVFICDIVIWFFTGYYDSQIHLIVLDPKFVASKYLRGFFVINLLPVLPLEFFIVLFKSMWYLAALNLLKIFWMRTVINYSRRLYYVYDINFHLYKVAEISVIIIVCVHWAACLEYYLPLAVAKMVGQHDASWIRSSYMLKRKTKFAIYLTCVNRAIIALTVSTHYLDVKAPEDIIYNMILSILGLLGFIYMLAQFSQLMITFHSTRKRHLQLNEQLQQYMTYKELPYSLQRRLLAYYNYRNKKGFERDKIIINHVSPYLREKLLLHNYRRLLNDVDLFRNLPEIVVAQFVGAVRSEIFMSNDVLVRAGARGDALYFIACGTVVVYNSAEKEICHLEDGAYFGELALLMEDERWIASVIAAENCEVYILSRANFQNALISYPDLLAHLQNVMLARLEQTPLLEKAREPDSPRTMTGNVNISNSLHKTVFNLANSTIKHTKFSPLLIRLGLPFITLNGGVRVSMQKARLAKGVLGRGTIIFIGGNPFLRASSPVVGPRFSSRPSAKPTADRISLGSFLRRSSSASVSPPRQAMHLRSVMRGTEFDLDGFSHRLILSFPCYIIPHRCRNDYSSIDSCSGLFPPRLVSHNYTCFSPRYETEARDFSALACAGSWQRSPGLSHPRNRRCASLCEAHILDLLASPSKSPGPSGFPVSCSRARV</sequence>
<dbReference type="PANTHER" id="PTHR45689:SF14">
    <property type="entry name" value="CYCLIC NUCLEOTIDE-GATED CATION CHANNEL SUBUNIT A-LIKE PROTEIN"/>
    <property type="match status" value="1"/>
</dbReference>
<keyword evidence="4" id="KW-1185">Reference proteome</keyword>
<feature type="transmembrane region" description="Helical" evidence="1">
    <location>
        <begin position="79"/>
        <end position="104"/>
    </location>
</feature>
<dbReference type="PANTHER" id="PTHR45689">
    <property type="entry name" value="I[[H]] CHANNEL, ISOFORM E"/>
    <property type="match status" value="1"/>
</dbReference>
<evidence type="ECO:0000259" key="2">
    <source>
        <dbReference type="PROSITE" id="PS50042"/>
    </source>
</evidence>
<dbReference type="EMBL" id="KQ983075">
    <property type="protein sequence ID" value="KYQ47764.1"/>
    <property type="molecule type" value="Genomic_DNA"/>
</dbReference>
<dbReference type="InterPro" id="IPR014710">
    <property type="entry name" value="RmlC-like_jellyroll"/>
</dbReference>
<protein>
    <submittedName>
        <fullName evidence="3">Potassium/sodium hyperpolarization-activated cyclic nucleotide-gated channel 2</fullName>
    </submittedName>
</protein>
<organism evidence="3 4">
    <name type="scientific">Mycetomoellerius zeteki</name>
    <dbReference type="NCBI Taxonomy" id="64791"/>
    <lineage>
        <taxon>Eukaryota</taxon>
        <taxon>Metazoa</taxon>
        <taxon>Ecdysozoa</taxon>
        <taxon>Arthropoda</taxon>
        <taxon>Hexapoda</taxon>
        <taxon>Insecta</taxon>
        <taxon>Pterygota</taxon>
        <taxon>Neoptera</taxon>
        <taxon>Endopterygota</taxon>
        <taxon>Hymenoptera</taxon>
        <taxon>Apocrita</taxon>
        <taxon>Aculeata</taxon>
        <taxon>Formicoidea</taxon>
        <taxon>Formicidae</taxon>
        <taxon>Myrmicinae</taxon>
        <taxon>Mycetomoellerius</taxon>
    </lineage>
</organism>
<feature type="transmembrane region" description="Helical" evidence="1">
    <location>
        <begin position="152"/>
        <end position="171"/>
    </location>
</feature>
<feature type="transmembrane region" description="Helical" evidence="1">
    <location>
        <begin position="292"/>
        <end position="311"/>
    </location>
</feature>
<dbReference type="AlphaFoldDB" id="A0A151WIW1"/>
<dbReference type="GO" id="GO:0035725">
    <property type="term" value="P:sodium ion transmembrane transport"/>
    <property type="evidence" value="ECO:0007669"/>
    <property type="project" value="TreeGrafter"/>
</dbReference>
<proteinExistence type="predicted"/>
<dbReference type="PROSITE" id="PS50042">
    <property type="entry name" value="CNMP_BINDING_3"/>
    <property type="match status" value="1"/>
</dbReference>
<dbReference type="Gene3D" id="1.10.287.70">
    <property type="match status" value="1"/>
</dbReference>
<feature type="transmembrane region" description="Helical" evidence="1">
    <location>
        <begin position="263"/>
        <end position="280"/>
    </location>
</feature>
<dbReference type="Gene3D" id="2.60.120.10">
    <property type="entry name" value="Jelly Rolls"/>
    <property type="match status" value="1"/>
</dbReference>
<dbReference type="Gene3D" id="1.10.287.630">
    <property type="entry name" value="Helix hairpin bin"/>
    <property type="match status" value="1"/>
</dbReference>
<name>A0A151WIW1_9HYME</name>
<feature type="non-terminal residue" evidence="3">
    <location>
        <position position="1"/>
    </location>
</feature>
<dbReference type="GO" id="GO:0005249">
    <property type="term" value="F:voltage-gated potassium channel activity"/>
    <property type="evidence" value="ECO:0007669"/>
    <property type="project" value="TreeGrafter"/>
</dbReference>
<dbReference type="Pfam" id="PF00027">
    <property type="entry name" value="cNMP_binding"/>
    <property type="match status" value="1"/>
</dbReference>
<dbReference type="SUPFAM" id="SSF51206">
    <property type="entry name" value="cAMP-binding domain-like"/>
    <property type="match status" value="1"/>
</dbReference>
<evidence type="ECO:0000256" key="1">
    <source>
        <dbReference type="SAM" id="Phobius"/>
    </source>
</evidence>
<dbReference type="STRING" id="64791.A0A151WIW1"/>
<evidence type="ECO:0000313" key="3">
    <source>
        <dbReference type="EMBL" id="KYQ47764.1"/>
    </source>
</evidence>
<gene>
    <name evidence="3" type="ORF">ALC60_13210</name>
</gene>